<comment type="caution">
    <text evidence="2">The sequence shown here is derived from an EMBL/GenBank/DDBJ whole genome shotgun (WGS) entry which is preliminary data.</text>
</comment>
<keyword evidence="3" id="KW-1185">Reference proteome</keyword>
<dbReference type="SUPFAM" id="SSF51735">
    <property type="entry name" value="NAD(P)-binding Rossmann-fold domains"/>
    <property type="match status" value="1"/>
</dbReference>
<dbReference type="Pfam" id="PF13460">
    <property type="entry name" value="NAD_binding_10"/>
    <property type="match status" value="1"/>
</dbReference>
<dbReference type="EMBL" id="JBHSJC010000001">
    <property type="protein sequence ID" value="MFC4828984.1"/>
    <property type="molecule type" value="Genomic_DNA"/>
</dbReference>
<protein>
    <submittedName>
        <fullName evidence="2">NmrA family NAD(P)-binding protein</fullName>
    </submittedName>
</protein>
<dbReference type="Gene3D" id="3.40.50.720">
    <property type="entry name" value="NAD(P)-binding Rossmann-like Domain"/>
    <property type="match status" value="1"/>
</dbReference>
<dbReference type="InterPro" id="IPR016040">
    <property type="entry name" value="NAD(P)-bd_dom"/>
</dbReference>
<dbReference type="Gene3D" id="3.90.25.10">
    <property type="entry name" value="UDP-galactose 4-epimerase, domain 1"/>
    <property type="match status" value="1"/>
</dbReference>
<sequence>MTTTIAVIGATGKTGRRVAERLEQRGLDVRRLARGTSPTFDWDRPDGWRDALAGVDRAYAAYVPDLAAPGSDAAIRRLAETARDAGVRHLVLLSGRGEAAARRCEELLFASGLPATVVRASWFLQNFTEGMLRDAVDTGVLALPAGDVREPFVDVDDLADVVVEALTGTGHEGRVHEVTGPASLTMAEVAQLLTEAYGREVRYVAMGFDEFHGAVAAEAGPETATLLAELCREVFDGRNVRTTTGVLDALGRAPRAARTVFAEAARAEAAATAPR</sequence>
<dbReference type="PANTHER" id="PTHR43162:SF1">
    <property type="entry name" value="PRESTALK A DIFFERENTIATION PROTEIN A"/>
    <property type="match status" value="1"/>
</dbReference>
<proteinExistence type="predicted"/>
<feature type="domain" description="NAD(P)-binding" evidence="1">
    <location>
        <begin position="9"/>
        <end position="167"/>
    </location>
</feature>
<evidence type="ECO:0000313" key="3">
    <source>
        <dbReference type="Proteomes" id="UP001595960"/>
    </source>
</evidence>
<reference evidence="3" key="1">
    <citation type="journal article" date="2019" name="Int. J. Syst. Evol. Microbiol.">
        <title>The Global Catalogue of Microorganisms (GCM) 10K type strain sequencing project: providing services to taxonomists for standard genome sequencing and annotation.</title>
        <authorList>
            <consortium name="The Broad Institute Genomics Platform"/>
            <consortium name="The Broad Institute Genome Sequencing Center for Infectious Disease"/>
            <person name="Wu L."/>
            <person name="Ma J."/>
        </authorList>
    </citation>
    <scope>NUCLEOTIDE SEQUENCE [LARGE SCALE GENOMIC DNA]</scope>
    <source>
        <strain evidence="3">CGMCC 1.12192</strain>
    </source>
</reference>
<organism evidence="2 3">
    <name type="scientific">Agromyces aurantiacus</name>
    <dbReference type="NCBI Taxonomy" id="165814"/>
    <lineage>
        <taxon>Bacteria</taxon>
        <taxon>Bacillati</taxon>
        <taxon>Actinomycetota</taxon>
        <taxon>Actinomycetes</taxon>
        <taxon>Micrococcales</taxon>
        <taxon>Microbacteriaceae</taxon>
        <taxon>Agromyces</taxon>
    </lineage>
</organism>
<name>A0ABV9R605_9MICO</name>
<evidence type="ECO:0000313" key="2">
    <source>
        <dbReference type="EMBL" id="MFC4828984.1"/>
    </source>
</evidence>
<dbReference type="InterPro" id="IPR051604">
    <property type="entry name" value="Ergot_Alk_Oxidoreductase"/>
</dbReference>
<gene>
    <name evidence="2" type="ORF">ACFPER_09305</name>
</gene>
<dbReference type="Proteomes" id="UP001595960">
    <property type="component" value="Unassembled WGS sequence"/>
</dbReference>
<evidence type="ECO:0000259" key="1">
    <source>
        <dbReference type="Pfam" id="PF13460"/>
    </source>
</evidence>
<dbReference type="RefSeq" id="WP_239562596.1">
    <property type="nucleotide sequence ID" value="NZ_JAFBBW010000001.1"/>
</dbReference>
<accession>A0ABV9R605</accession>
<dbReference type="InterPro" id="IPR036291">
    <property type="entry name" value="NAD(P)-bd_dom_sf"/>
</dbReference>
<dbReference type="PANTHER" id="PTHR43162">
    <property type="match status" value="1"/>
</dbReference>